<keyword evidence="1" id="KW-0547">Nucleotide-binding</keyword>
<dbReference type="GO" id="GO:0004386">
    <property type="term" value="F:helicase activity"/>
    <property type="evidence" value="ECO:0007669"/>
    <property type="project" value="UniProtKB-KW"/>
</dbReference>
<reference evidence="6 7" key="1">
    <citation type="journal article" date="2017" name="Mol. Biol. Evol.">
        <title>The 4-celled Tetrabaena socialis nuclear genome reveals the essential components for genetic control of cell number at the origin of multicellularity in the volvocine lineage.</title>
        <authorList>
            <person name="Featherston J."/>
            <person name="Arakaki Y."/>
            <person name="Hanschen E.R."/>
            <person name="Ferris P.J."/>
            <person name="Michod R.E."/>
            <person name="Olson B.J.S.C."/>
            <person name="Nozaki H."/>
            <person name="Durand P.M."/>
        </authorList>
    </citation>
    <scope>NUCLEOTIDE SEQUENCE [LARGE SCALE GENOMIC DNA]</scope>
    <source>
        <strain evidence="6 7">NIES-571</strain>
    </source>
</reference>
<dbReference type="PANTHER" id="PTHR35372:SF2">
    <property type="entry name" value="SF3 HELICASE DOMAIN-CONTAINING PROTEIN"/>
    <property type="match status" value="1"/>
</dbReference>
<keyword evidence="6" id="KW-0347">Helicase</keyword>
<sequence length="1087" mass="121447">MTSLDLLAAWLFDNYPNDLLMPLKPGTKIPDRTHKGGVWSWELFEQYKKKNTIVDVGILLKNLCVADFDDVPTALAFEEAFPELMEAPMEETKKGRHYFFRRPDYCDAEGYFDGARQISGVVVDFKSVCTSGTSGLICVCPSTDKVWVRPPWVHAPKDISRELLNRICKPKNRGPQPHPQHQSQPRQISGRINEKYFVFLCSPGSPDAFIGLLCKDVPVDGPLTSLHRSILPDLQFIYNQISESRATLTSTVPGTSCTLFHGNTVNSVMTVNVRGKEATVDNVKKIDAIQKRMHESTDDHVTSSLGYPIFLGVGVNNGTINVFNGIDPDAGRKTDEELTTLLMEVSPDVIARMKFSPDAKSSNCNGIYYCDPKSHVWTQESNAFHEQVLLSCFRPVLGRMSPADRRHIQSKRGRGDILYAVASRQLHRRFDELLDSNLDMFVLDNGLFDMSSSSSTNVVPHFRPLEQNDYVSMTAGWSYDASAANDTRHALDAFLRQVFPVDIERRVILTYIAHLLSGRRTIKKFLVLTDRRAGNNGKSTFAKLLQSFFGSLCKSSTKFVCKGSFDQDRNSHDGGLQNFKGKRLIIAEELKHTMTLDDAMLKSYSGGEGTLVEGRKMGSADEFRFVWQAGFILIFNQGDCPKFDAADQAFMDRIIVAPMRSKFVRLMGEDDGDYTYEMDVDIVARLPTWRSALADVLLEHLDTNVLITLPPSMSEWRQGIVEGANPLSDWIEELIEVTGVQTDYIIMGELKRTFSASGSCVVPPKEFPGLARAYLLGQPGVTYKEEARVALEEARVALEEARVALEEARVALEEARVALEEARVALEVARVAQEAVERERAAKEDALEEARVAQEAVERERAAKEDALEVARVAQEAVERERAAKEDALEEARVAQEAVERERAAKEAAQEAARIAGAAARAGAGANAAAADAKFPCTGYSRAVQARAQRGRFVLLVRVIFSETVRSRQGRLPRGYQLSDCTIAFYDMETRLAKLEEEHMRSSMYQQLQIDNLQKLMDAQGKRTDVVNDNMQAMMARFEETWIREAAASVREVVDQELLEGVLNAELRTLAVDSVPSFKLKLLKAIK</sequence>
<accession>A0A2J7ZRV9</accession>
<dbReference type="InterPro" id="IPR051620">
    <property type="entry name" value="ORF904-like_C"/>
</dbReference>
<evidence type="ECO:0000313" key="6">
    <source>
        <dbReference type="EMBL" id="PNH02995.1"/>
    </source>
</evidence>
<evidence type="ECO:0000313" key="7">
    <source>
        <dbReference type="Proteomes" id="UP000236333"/>
    </source>
</evidence>
<proteinExistence type="predicted"/>
<evidence type="ECO:0000256" key="3">
    <source>
        <dbReference type="ARBA" id="ARBA00022840"/>
    </source>
</evidence>
<keyword evidence="7" id="KW-1185">Reference proteome</keyword>
<dbReference type="GO" id="GO:0016787">
    <property type="term" value="F:hydrolase activity"/>
    <property type="evidence" value="ECO:0007669"/>
    <property type="project" value="UniProtKB-KW"/>
</dbReference>
<protein>
    <submittedName>
        <fullName evidence="6">Putative helicase</fullName>
    </submittedName>
</protein>
<dbReference type="PANTHER" id="PTHR35372">
    <property type="entry name" value="ATP BINDING PROTEIN-RELATED"/>
    <property type="match status" value="1"/>
</dbReference>
<keyword evidence="4" id="KW-0175">Coiled coil</keyword>
<dbReference type="Gene3D" id="3.40.50.300">
    <property type="entry name" value="P-loop containing nucleotide triphosphate hydrolases"/>
    <property type="match status" value="1"/>
</dbReference>
<comment type="caution">
    <text evidence="6">The sequence shown here is derived from an EMBL/GenBank/DDBJ whole genome shotgun (WGS) entry which is preliminary data.</text>
</comment>
<feature type="coiled-coil region" evidence="4">
    <location>
        <begin position="784"/>
        <end position="912"/>
    </location>
</feature>
<dbReference type="Proteomes" id="UP000236333">
    <property type="component" value="Unassembled WGS sequence"/>
</dbReference>
<evidence type="ECO:0000256" key="1">
    <source>
        <dbReference type="ARBA" id="ARBA00022741"/>
    </source>
</evidence>
<dbReference type="InterPro" id="IPR014015">
    <property type="entry name" value="Helicase_SF3_DNA-vir"/>
</dbReference>
<dbReference type="EMBL" id="PGGS01000564">
    <property type="protein sequence ID" value="PNH02995.1"/>
    <property type="molecule type" value="Genomic_DNA"/>
</dbReference>
<evidence type="ECO:0000256" key="4">
    <source>
        <dbReference type="SAM" id="Coils"/>
    </source>
</evidence>
<gene>
    <name evidence="6" type="ORF">TSOC_010983</name>
</gene>
<dbReference type="AlphaFoldDB" id="A0A2J7ZRV9"/>
<dbReference type="OrthoDB" id="2375545at2759"/>
<organism evidence="6 7">
    <name type="scientific">Tetrabaena socialis</name>
    <dbReference type="NCBI Taxonomy" id="47790"/>
    <lineage>
        <taxon>Eukaryota</taxon>
        <taxon>Viridiplantae</taxon>
        <taxon>Chlorophyta</taxon>
        <taxon>core chlorophytes</taxon>
        <taxon>Chlorophyceae</taxon>
        <taxon>CS clade</taxon>
        <taxon>Chlamydomonadales</taxon>
        <taxon>Tetrabaenaceae</taxon>
        <taxon>Tetrabaena</taxon>
    </lineage>
</organism>
<feature type="domain" description="SF3 helicase" evidence="5">
    <location>
        <begin position="503"/>
        <end position="676"/>
    </location>
</feature>
<dbReference type="PROSITE" id="PS51206">
    <property type="entry name" value="SF3_HELICASE_1"/>
    <property type="match status" value="1"/>
</dbReference>
<keyword evidence="3" id="KW-0067">ATP-binding</keyword>
<keyword evidence="2" id="KW-0378">Hydrolase</keyword>
<evidence type="ECO:0000256" key="2">
    <source>
        <dbReference type="ARBA" id="ARBA00022801"/>
    </source>
</evidence>
<dbReference type="InterPro" id="IPR027417">
    <property type="entry name" value="P-loop_NTPase"/>
</dbReference>
<evidence type="ECO:0000259" key="5">
    <source>
        <dbReference type="PROSITE" id="PS51206"/>
    </source>
</evidence>
<dbReference type="GO" id="GO:0005524">
    <property type="term" value="F:ATP binding"/>
    <property type="evidence" value="ECO:0007669"/>
    <property type="project" value="UniProtKB-KW"/>
</dbReference>
<name>A0A2J7ZRV9_9CHLO</name>
<dbReference type="CDD" id="cd06503">
    <property type="entry name" value="ATP-synt_Fo_b"/>
    <property type="match status" value="1"/>
</dbReference>